<evidence type="ECO:0000313" key="4">
    <source>
        <dbReference type="EMBL" id="VWX35325.1"/>
    </source>
</evidence>
<evidence type="ECO:0000313" key="5">
    <source>
        <dbReference type="Proteomes" id="UP000439752"/>
    </source>
</evidence>
<organism evidence="4 5">
    <name type="scientific">Exiguobacterium oxidotolerans</name>
    <dbReference type="NCBI Taxonomy" id="223958"/>
    <lineage>
        <taxon>Bacteria</taxon>
        <taxon>Bacillati</taxon>
        <taxon>Bacillota</taxon>
        <taxon>Bacilli</taxon>
        <taxon>Bacillales</taxon>
        <taxon>Bacillales Family XII. Incertae Sedis</taxon>
        <taxon>Exiguobacterium</taxon>
    </lineage>
</organism>
<dbReference type="GO" id="GO:0052689">
    <property type="term" value="F:carboxylic ester hydrolase activity"/>
    <property type="evidence" value="ECO:0007669"/>
    <property type="project" value="UniProtKB-ARBA"/>
</dbReference>
<dbReference type="InterPro" id="IPR029058">
    <property type="entry name" value="AB_hydrolase_fold"/>
</dbReference>
<gene>
    <name evidence="4" type="ORF">EXIGUO9Y_230104</name>
</gene>
<keyword evidence="5" id="KW-1185">Reference proteome</keyword>
<evidence type="ECO:0000259" key="3">
    <source>
        <dbReference type="Pfam" id="PF12697"/>
    </source>
</evidence>
<dbReference type="EMBL" id="CABWKQ010000016">
    <property type="protein sequence ID" value="VWX35325.1"/>
    <property type="molecule type" value="Genomic_DNA"/>
</dbReference>
<reference evidence="4 5" key="1">
    <citation type="submission" date="2019-10" db="EMBL/GenBank/DDBJ databases">
        <authorList>
            <person name="Karimi E."/>
        </authorList>
    </citation>
    <scope>NUCLEOTIDE SEQUENCE [LARGE SCALE GENOMIC DNA]</scope>
    <source>
        <strain evidence="4">Exiguobacterium sp. 9Y</strain>
    </source>
</reference>
<sequence length="261" mass="28937">METITNKASLSLIAIPSGGDEELFCRLYSPASTGPAPLIVLFHGFPGKQLNMDWAVRLQEIGYHVLVTSYRGSIGSPGAFRFRHVLEDATAIMEHVASPSFTEQHDVLSDQITIVGHSMGGFAGLHAFAAVPHIKHYIGISPFNFGLIGQLILDYPEHEDALRGVLSRGASFLTATDGDTLLEELKTNHASWNLLALKEELKNRSALLVTSERDETSVKALHHDLLQNAGYFEELVVDSDHNYIENREDAFVAWTKWLEQR</sequence>
<name>A0A653I997_9BACL</name>
<protein>
    <submittedName>
        <fullName evidence="4">Alpha/beta hydrolase</fullName>
    </submittedName>
</protein>
<keyword evidence="1 4" id="KW-0378">Hydrolase</keyword>
<comment type="similarity">
    <text evidence="2">Belongs to the AB hydrolase superfamily. FUS2 hydrolase family.</text>
</comment>
<dbReference type="Gene3D" id="3.40.50.1820">
    <property type="entry name" value="alpha/beta hydrolase"/>
    <property type="match status" value="1"/>
</dbReference>
<dbReference type="RefSeq" id="WP_159173234.1">
    <property type="nucleotide sequence ID" value="NZ_LR732312.1"/>
</dbReference>
<evidence type="ECO:0000256" key="2">
    <source>
        <dbReference type="ARBA" id="ARBA00038115"/>
    </source>
</evidence>
<dbReference type="PANTHER" id="PTHR22946">
    <property type="entry name" value="DIENELACTONE HYDROLASE DOMAIN-CONTAINING PROTEIN-RELATED"/>
    <property type="match status" value="1"/>
</dbReference>
<dbReference type="InterPro" id="IPR000073">
    <property type="entry name" value="AB_hydrolase_1"/>
</dbReference>
<dbReference type="SUPFAM" id="SSF53474">
    <property type="entry name" value="alpha/beta-Hydrolases"/>
    <property type="match status" value="1"/>
</dbReference>
<dbReference type="AlphaFoldDB" id="A0A653I997"/>
<dbReference type="InterPro" id="IPR050261">
    <property type="entry name" value="FrsA_esterase"/>
</dbReference>
<proteinExistence type="inferred from homology"/>
<dbReference type="Proteomes" id="UP000439752">
    <property type="component" value="Unassembled WGS sequence"/>
</dbReference>
<evidence type="ECO:0000256" key="1">
    <source>
        <dbReference type="ARBA" id="ARBA00022801"/>
    </source>
</evidence>
<dbReference type="Pfam" id="PF12697">
    <property type="entry name" value="Abhydrolase_6"/>
    <property type="match status" value="1"/>
</dbReference>
<dbReference type="PANTHER" id="PTHR22946:SF9">
    <property type="entry name" value="POLYKETIDE TRANSFERASE AF380"/>
    <property type="match status" value="1"/>
</dbReference>
<feature type="domain" description="AB hydrolase-1" evidence="3">
    <location>
        <begin position="39"/>
        <end position="253"/>
    </location>
</feature>
<accession>A0A653I997</accession>